<comment type="caution">
    <text evidence="1">The sequence shown here is derived from an EMBL/GenBank/DDBJ whole genome shotgun (WGS) entry which is preliminary data.</text>
</comment>
<dbReference type="Proteomes" id="UP001377168">
    <property type="component" value="Unassembled WGS sequence"/>
</dbReference>
<reference evidence="1" key="1">
    <citation type="submission" date="2024-03" db="EMBL/GenBank/DDBJ databases">
        <title>Novel Streptomyces species of biotechnological and ecological value are a feature of Machair soil.</title>
        <authorList>
            <person name="Prole J.R."/>
            <person name="Goodfellow M."/>
            <person name="Allenby N."/>
            <person name="Ward A.C."/>
        </authorList>
    </citation>
    <scope>NUCLEOTIDE SEQUENCE</scope>
    <source>
        <strain evidence="1">MS2.AVA.5</strain>
    </source>
</reference>
<gene>
    <name evidence="1" type="ORF">WKI67_07760</name>
</gene>
<evidence type="ECO:0000313" key="2">
    <source>
        <dbReference type="Proteomes" id="UP001377168"/>
    </source>
</evidence>
<organism evidence="1 2">
    <name type="scientific">Streptomyces achmelvichensis</name>
    <dbReference type="NCBI Taxonomy" id="3134111"/>
    <lineage>
        <taxon>Bacteria</taxon>
        <taxon>Bacillati</taxon>
        <taxon>Actinomycetota</taxon>
        <taxon>Actinomycetes</taxon>
        <taxon>Kitasatosporales</taxon>
        <taxon>Streptomycetaceae</taxon>
        <taxon>Streptomyces</taxon>
    </lineage>
</organism>
<sequence>MTTSNTSRRRSGALIAAAAAGVLGVGLAAGPAFAHTPKWSASCTEVSVDLTAYGARSENTVTITADGKDLLPTETFQNEFHKKIELPKHDKELTLRLVVKASDGEKFSVDDTKTAPVCEDDDNPPPSATPSNTPSSSAPTPSEAPSTTPPTSDAPVPSSAPTPNAGSDDLAETGSSSSTPLIAGAAAVVIVAGGGIMWAARKRRNTA</sequence>
<protein>
    <submittedName>
        <fullName evidence="1">LAETG motif-containing sortase-dependent surface protein</fullName>
    </submittedName>
</protein>
<accession>A0ACC6PP90</accession>
<proteinExistence type="predicted"/>
<keyword evidence="2" id="KW-1185">Reference proteome</keyword>
<dbReference type="EMBL" id="JBBKAJ010000022">
    <property type="protein sequence ID" value="MEJ8633288.1"/>
    <property type="molecule type" value="Genomic_DNA"/>
</dbReference>
<name>A0ACC6PP90_9ACTN</name>
<evidence type="ECO:0000313" key="1">
    <source>
        <dbReference type="EMBL" id="MEJ8633288.1"/>
    </source>
</evidence>